<gene>
    <name evidence="2" type="ORF">CETAM_02595</name>
</gene>
<dbReference type="KEGG" id="ccoe:CETAM_02595"/>
<reference evidence="2 3" key="1">
    <citation type="journal article" date="2021" name="Int. J. Syst. Evol. Microbiol.">
        <title>Classification of three corynebacterial strains isolated from a small paddock in North Rhine-Westphalia: proposal of &lt;i&gt;Corynebacterium kalinowskii&lt;/i&gt; sp. nov., &lt;i&gt;Corynebacterium comes&lt;/i&gt; sp. nov. and &lt;i&gt;Corynebacterium occultum&lt;/i&gt; sp. nov.</title>
        <authorList>
            <person name="Schaffert L."/>
            <person name="Ruwe M."/>
            <person name="Milse J."/>
            <person name="Hanuschka K."/>
            <person name="Ortseifen V."/>
            <person name="Droste J."/>
            <person name="Brandt D."/>
            <person name="Schl L."/>
            <person name="Kutter Y."/>
            <person name="Vinke S."/>
            <person name="Vieh P."/>
            <person name="Jacob L."/>
            <person name="L N.C."/>
            <person name="Schulte-Berndt E."/>
            <person name="Hain C."/>
            <person name="Linder M."/>
            <person name="Schmidt P."/>
            <person name="Wollenschl L."/>
            <person name="Luttermann T."/>
            <person name="Thieme E."/>
            <person name="Hassa J."/>
            <person name="Haak M."/>
            <person name="Wittchen M."/>
            <person name="Mentz A."/>
            <person name="Persicke M."/>
            <person name="Busche T."/>
            <person name="R C."/>
        </authorList>
    </citation>
    <scope>NUCLEOTIDE SEQUENCE [LARGE SCALE GENOMIC DNA]</scope>
    <source>
        <strain evidence="2 3">2019</strain>
    </source>
</reference>
<dbReference type="PROSITE" id="PS51462">
    <property type="entry name" value="NUDIX"/>
    <property type="match status" value="1"/>
</dbReference>
<accession>A0A6B8VL49</accession>
<dbReference type="CDD" id="cd18873">
    <property type="entry name" value="NUDIX_NadM_like"/>
    <property type="match status" value="1"/>
</dbReference>
<dbReference type="InterPro" id="IPR015797">
    <property type="entry name" value="NUDIX_hydrolase-like_dom_sf"/>
</dbReference>
<proteinExistence type="predicted"/>
<feature type="domain" description="Nudix hydrolase" evidence="1">
    <location>
        <begin position="19"/>
        <end position="153"/>
    </location>
</feature>
<keyword evidence="2" id="KW-0808">Transferase</keyword>
<dbReference type="SUPFAM" id="SSF55811">
    <property type="entry name" value="Nudix"/>
    <property type="match status" value="1"/>
</dbReference>
<name>A0A6B8VL49_9CORY</name>
<dbReference type="RefSeq" id="WP_231587556.1">
    <property type="nucleotide sequence ID" value="NZ_CP046453.1"/>
</dbReference>
<sequence length="249" mass="27257">MRTSRNPGPLRDPEGVAKYRHEAVAVLLRVGFTDASPRGLEVLAYRRRRPPFDDQWALPSGPVEVDETLGESVLRHLGHRTGVAGQVHLEQLETCGAPGRDPWDRTIATAFLALLPWSEGPEADEDLAWLPVASLPDMAFDHGKLTQAGAERLRAKLSYTNIAFALAPETFTIAQLRDAYSAVLGHEVSATNLQRILTRRGQLAPTGERATPGTGGGRPAQLYRFTRHELTVTDPFAVLRPREETAQGG</sequence>
<dbReference type="Pfam" id="PF00293">
    <property type="entry name" value="NUDIX"/>
    <property type="match status" value="1"/>
</dbReference>
<dbReference type="InterPro" id="IPR054105">
    <property type="entry name" value="WHD_NrtR"/>
</dbReference>
<evidence type="ECO:0000259" key="1">
    <source>
        <dbReference type="PROSITE" id="PS51462"/>
    </source>
</evidence>
<organism evidence="2 3">
    <name type="scientific">Corynebacterium comes</name>
    <dbReference type="NCBI Taxonomy" id="2675218"/>
    <lineage>
        <taxon>Bacteria</taxon>
        <taxon>Bacillati</taxon>
        <taxon>Actinomycetota</taxon>
        <taxon>Actinomycetes</taxon>
        <taxon>Mycobacteriales</taxon>
        <taxon>Corynebacteriaceae</taxon>
        <taxon>Corynebacterium</taxon>
    </lineage>
</organism>
<dbReference type="Gene3D" id="1.10.10.10">
    <property type="entry name" value="Winged helix-like DNA-binding domain superfamily/Winged helix DNA-binding domain"/>
    <property type="match status" value="1"/>
</dbReference>
<dbReference type="InterPro" id="IPR000086">
    <property type="entry name" value="NUDIX_hydrolase_dom"/>
</dbReference>
<dbReference type="GO" id="GO:0016779">
    <property type="term" value="F:nucleotidyltransferase activity"/>
    <property type="evidence" value="ECO:0007669"/>
    <property type="project" value="UniProtKB-KW"/>
</dbReference>
<dbReference type="Proteomes" id="UP000425178">
    <property type="component" value="Chromosome"/>
</dbReference>
<dbReference type="PANTHER" id="PTHR43736">
    <property type="entry name" value="ADP-RIBOSE PYROPHOSPHATASE"/>
    <property type="match status" value="1"/>
</dbReference>
<dbReference type="InterPro" id="IPR036390">
    <property type="entry name" value="WH_DNA-bd_sf"/>
</dbReference>
<keyword evidence="3" id="KW-1185">Reference proteome</keyword>
<dbReference type="EMBL" id="CP046453">
    <property type="protein sequence ID" value="QGU03799.1"/>
    <property type="molecule type" value="Genomic_DNA"/>
</dbReference>
<evidence type="ECO:0000313" key="3">
    <source>
        <dbReference type="Proteomes" id="UP000425178"/>
    </source>
</evidence>
<dbReference type="InterPro" id="IPR036388">
    <property type="entry name" value="WH-like_DNA-bd_sf"/>
</dbReference>
<evidence type="ECO:0000313" key="2">
    <source>
        <dbReference type="EMBL" id="QGU03799.1"/>
    </source>
</evidence>
<dbReference type="SUPFAM" id="SSF46785">
    <property type="entry name" value="Winged helix' DNA-binding domain"/>
    <property type="match status" value="1"/>
</dbReference>
<dbReference type="AlphaFoldDB" id="A0A6B8VL49"/>
<dbReference type="Pfam" id="PF21906">
    <property type="entry name" value="WHD_NrtR"/>
    <property type="match status" value="1"/>
</dbReference>
<dbReference type="PANTHER" id="PTHR43736:SF4">
    <property type="entry name" value="SLR1690 PROTEIN"/>
    <property type="match status" value="1"/>
</dbReference>
<keyword evidence="2" id="KW-0548">Nucleotidyltransferase</keyword>
<dbReference type="Gene3D" id="3.90.79.10">
    <property type="entry name" value="Nucleoside Triphosphate Pyrophosphohydrolase"/>
    <property type="match status" value="1"/>
</dbReference>
<protein>
    <submittedName>
        <fullName evidence="2">Bifunctional nicotinamide mononucleotide adenylyltransferase/ADP-ribose pyrophosphatase</fullName>
    </submittedName>
</protein>